<keyword evidence="8 9" id="KW-0694">RNA-binding</keyword>
<dbReference type="SMART" id="SM00358">
    <property type="entry name" value="DSRM"/>
    <property type="match status" value="1"/>
</dbReference>
<keyword evidence="7 9" id="KW-0378">Hydrolase</keyword>
<dbReference type="InterPro" id="IPR000999">
    <property type="entry name" value="RNase_III_dom"/>
</dbReference>
<keyword evidence="5 9" id="KW-0540">Nuclease</keyword>
<keyword evidence="9" id="KW-0460">Magnesium</keyword>
<feature type="active site" evidence="9">
    <location>
        <position position="139"/>
    </location>
</feature>
<evidence type="ECO:0000256" key="6">
    <source>
        <dbReference type="ARBA" id="ARBA00022759"/>
    </source>
</evidence>
<dbReference type="Proteomes" id="UP000033947">
    <property type="component" value="Unassembled WGS sequence"/>
</dbReference>
<evidence type="ECO:0000259" key="12">
    <source>
        <dbReference type="PROSITE" id="PS50142"/>
    </source>
</evidence>
<dbReference type="GO" id="GO:0003725">
    <property type="term" value="F:double-stranded RNA binding"/>
    <property type="evidence" value="ECO:0007669"/>
    <property type="project" value="TreeGrafter"/>
</dbReference>
<dbReference type="Pfam" id="PF00035">
    <property type="entry name" value="dsrm"/>
    <property type="match status" value="1"/>
</dbReference>
<dbReference type="GO" id="GO:0004525">
    <property type="term" value="F:ribonuclease III activity"/>
    <property type="evidence" value="ECO:0007669"/>
    <property type="project" value="UniProtKB-UniRule"/>
</dbReference>
<dbReference type="GO" id="GO:0010468">
    <property type="term" value="P:regulation of gene expression"/>
    <property type="evidence" value="ECO:0007669"/>
    <property type="project" value="TreeGrafter"/>
</dbReference>
<proteinExistence type="inferred from homology"/>
<feature type="region of interest" description="Disordered" evidence="10">
    <location>
        <begin position="225"/>
        <end position="248"/>
    </location>
</feature>
<evidence type="ECO:0000256" key="10">
    <source>
        <dbReference type="SAM" id="MobiDB-lite"/>
    </source>
</evidence>
<keyword evidence="4 9" id="KW-0507">mRNA processing</keyword>
<organism evidence="13 14">
    <name type="scientific">candidate division WWE3 bacterium GW2011_GWC2_41_23</name>
    <dbReference type="NCBI Taxonomy" id="1619123"/>
    <lineage>
        <taxon>Bacteria</taxon>
        <taxon>Katanobacteria</taxon>
    </lineage>
</organism>
<comment type="catalytic activity">
    <reaction evidence="1 9">
        <text>Endonucleolytic cleavage to 5'-phosphomonoester.</text>
        <dbReference type="EC" id="3.1.26.3"/>
    </reaction>
</comment>
<comment type="subcellular location">
    <subcellularLocation>
        <location evidence="9">Cytoplasm</location>
    </subcellularLocation>
</comment>
<dbReference type="Gene3D" id="3.30.160.20">
    <property type="match status" value="1"/>
</dbReference>
<feature type="binding site" evidence="9">
    <location>
        <position position="139"/>
    </location>
    <ligand>
        <name>Mg(2+)</name>
        <dbReference type="ChEBI" id="CHEBI:18420"/>
    </ligand>
</feature>
<dbReference type="NCBIfam" id="TIGR02191">
    <property type="entry name" value="RNaseIII"/>
    <property type="match status" value="1"/>
</dbReference>
<comment type="similarity">
    <text evidence="2">Belongs to the ribonuclease III family.</text>
</comment>
<dbReference type="GO" id="GO:0006364">
    <property type="term" value="P:rRNA processing"/>
    <property type="evidence" value="ECO:0007669"/>
    <property type="project" value="UniProtKB-UniRule"/>
</dbReference>
<dbReference type="InterPro" id="IPR011907">
    <property type="entry name" value="RNase_III"/>
</dbReference>
<accession>A0A0G0VUL4</accession>
<feature type="active site" evidence="9">
    <location>
        <position position="67"/>
    </location>
</feature>
<keyword evidence="9" id="KW-0963">Cytoplasm</keyword>
<evidence type="ECO:0000313" key="13">
    <source>
        <dbReference type="EMBL" id="KKS03367.1"/>
    </source>
</evidence>
<dbReference type="CDD" id="cd10845">
    <property type="entry name" value="DSRM_RNAse_III_family"/>
    <property type="match status" value="1"/>
</dbReference>
<sequence length="248" mass="27982">MTLVAEKVRNGHGKVSMGFDFAKTKQILGKDLSDENLFKTAFTHRSYLNEHHEYTNPSNERLEFLGDAVLQLLSSEFLYNAYPEAPEGELTNYRSSIVCTSSLAEEAKRMDYGSLLLLSNGEEATGGREREYILANTFEAVLGALYLDKDLEKCRQFLEKELFPKVSDIVDSNIFKDSKSQFQEMAQDKFGATPVYQVIDSWGPDHEKTFKMGVFIGKENWGIGEGKSKQRAEQAAAESGLKRMEKSD</sequence>
<dbReference type="InterPro" id="IPR014720">
    <property type="entry name" value="dsRBD_dom"/>
</dbReference>
<evidence type="ECO:0000256" key="1">
    <source>
        <dbReference type="ARBA" id="ARBA00000109"/>
    </source>
</evidence>
<evidence type="ECO:0000256" key="5">
    <source>
        <dbReference type="ARBA" id="ARBA00022722"/>
    </source>
</evidence>
<keyword evidence="6 9" id="KW-0255">Endonuclease</keyword>
<dbReference type="CDD" id="cd00593">
    <property type="entry name" value="RIBOc"/>
    <property type="match status" value="1"/>
</dbReference>
<dbReference type="PANTHER" id="PTHR11207:SF0">
    <property type="entry name" value="RIBONUCLEASE 3"/>
    <property type="match status" value="1"/>
</dbReference>
<dbReference type="PATRIC" id="fig|1619123.3.peg.331"/>
<keyword evidence="3 9" id="KW-0698">rRNA processing</keyword>
<dbReference type="PANTHER" id="PTHR11207">
    <property type="entry name" value="RIBONUCLEASE III"/>
    <property type="match status" value="1"/>
</dbReference>
<dbReference type="GO" id="GO:0006397">
    <property type="term" value="P:mRNA processing"/>
    <property type="evidence" value="ECO:0007669"/>
    <property type="project" value="UniProtKB-UniRule"/>
</dbReference>
<gene>
    <name evidence="9" type="primary">rnc</name>
    <name evidence="13" type="ORF">UU55_C0003G0081</name>
</gene>
<keyword evidence="9" id="KW-0479">Metal-binding</keyword>
<dbReference type="PROSITE" id="PS50137">
    <property type="entry name" value="DS_RBD"/>
    <property type="match status" value="1"/>
</dbReference>
<dbReference type="GO" id="GO:0046872">
    <property type="term" value="F:metal ion binding"/>
    <property type="evidence" value="ECO:0007669"/>
    <property type="project" value="UniProtKB-KW"/>
</dbReference>
<protein>
    <recommendedName>
        <fullName evidence="9">Ribonuclease 3</fullName>
        <ecNumber evidence="9">3.1.26.3</ecNumber>
    </recommendedName>
    <alternativeName>
        <fullName evidence="9">Ribonuclease III</fullName>
        <shortName evidence="9">RNase III</shortName>
    </alternativeName>
</protein>
<keyword evidence="9" id="KW-0699">rRNA-binding</keyword>
<dbReference type="EC" id="3.1.26.3" evidence="9"/>
<dbReference type="PROSITE" id="PS50142">
    <property type="entry name" value="RNASE_3_2"/>
    <property type="match status" value="1"/>
</dbReference>
<evidence type="ECO:0000256" key="4">
    <source>
        <dbReference type="ARBA" id="ARBA00022664"/>
    </source>
</evidence>
<dbReference type="GO" id="GO:0008033">
    <property type="term" value="P:tRNA processing"/>
    <property type="evidence" value="ECO:0007669"/>
    <property type="project" value="UniProtKB-KW"/>
</dbReference>
<evidence type="ECO:0000313" key="14">
    <source>
        <dbReference type="Proteomes" id="UP000033947"/>
    </source>
</evidence>
<keyword evidence="9" id="KW-0819">tRNA processing</keyword>
<comment type="caution">
    <text evidence="13">The sequence shown here is derived from an EMBL/GenBank/DDBJ whole genome shotgun (WGS) entry which is preliminary data.</text>
</comment>
<evidence type="ECO:0000259" key="11">
    <source>
        <dbReference type="PROSITE" id="PS50137"/>
    </source>
</evidence>
<comment type="cofactor">
    <cofactor evidence="9">
        <name>Mg(2+)</name>
        <dbReference type="ChEBI" id="CHEBI:18420"/>
    </cofactor>
</comment>
<dbReference type="Gene3D" id="1.10.1520.10">
    <property type="entry name" value="Ribonuclease III domain"/>
    <property type="match status" value="1"/>
</dbReference>
<evidence type="ECO:0000256" key="3">
    <source>
        <dbReference type="ARBA" id="ARBA00022552"/>
    </source>
</evidence>
<evidence type="ECO:0000256" key="7">
    <source>
        <dbReference type="ARBA" id="ARBA00022801"/>
    </source>
</evidence>
<dbReference type="GO" id="GO:0019843">
    <property type="term" value="F:rRNA binding"/>
    <property type="evidence" value="ECO:0007669"/>
    <property type="project" value="UniProtKB-KW"/>
</dbReference>
<evidence type="ECO:0000256" key="2">
    <source>
        <dbReference type="ARBA" id="ARBA00010183"/>
    </source>
</evidence>
<dbReference type="SMART" id="SM00535">
    <property type="entry name" value="RIBOc"/>
    <property type="match status" value="1"/>
</dbReference>
<dbReference type="GO" id="GO:0005737">
    <property type="term" value="C:cytoplasm"/>
    <property type="evidence" value="ECO:0007669"/>
    <property type="project" value="UniProtKB-SubCell"/>
</dbReference>
<feature type="binding site" evidence="9">
    <location>
        <position position="63"/>
    </location>
    <ligand>
        <name>Mg(2+)</name>
        <dbReference type="ChEBI" id="CHEBI:18420"/>
    </ligand>
</feature>
<comment type="function">
    <text evidence="9">Digests double-stranded RNA. Involved in the processing of primary rRNA transcript to yield the immediate precursors to the large and small rRNAs (23S and 16S). Processes some mRNAs, and tRNAs when they are encoded in the rRNA operon. Processes pre-crRNA and tracrRNA of type II CRISPR loci if present in the organism.</text>
</comment>
<dbReference type="EMBL" id="LCBB01000003">
    <property type="protein sequence ID" value="KKS03367.1"/>
    <property type="molecule type" value="Genomic_DNA"/>
</dbReference>
<name>A0A0G0VUL4_UNCKA</name>
<dbReference type="AlphaFoldDB" id="A0A0G0VUL4"/>
<dbReference type="SUPFAM" id="SSF69065">
    <property type="entry name" value="RNase III domain-like"/>
    <property type="match status" value="1"/>
</dbReference>
<feature type="domain" description="RNase III" evidence="12">
    <location>
        <begin position="21"/>
        <end position="150"/>
    </location>
</feature>
<dbReference type="SUPFAM" id="SSF54768">
    <property type="entry name" value="dsRNA-binding domain-like"/>
    <property type="match status" value="1"/>
</dbReference>
<feature type="binding site" evidence="9">
    <location>
        <position position="136"/>
    </location>
    <ligand>
        <name>Mg(2+)</name>
        <dbReference type="ChEBI" id="CHEBI:18420"/>
    </ligand>
</feature>
<dbReference type="InterPro" id="IPR036389">
    <property type="entry name" value="RNase_III_sf"/>
</dbReference>
<dbReference type="HAMAP" id="MF_00104">
    <property type="entry name" value="RNase_III"/>
    <property type="match status" value="1"/>
</dbReference>
<dbReference type="FunFam" id="1.10.1520.10:FF:000001">
    <property type="entry name" value="Ribonuclease 3"/>
    <property type="match status" value="1"/>
</dbReference>
<evidence type="ECO:0000256" key="8">
    <source>
        <dbReference type="ARBA" id="ARBA00022884"/>
    </source>
</evidence>
<dbReference type="PROSITE" id="PS00517">
    <property type="entry name" value="RNASE_3_1"/>
    <property type="match status" value="1"/>
</dbReference>
<reference evidence="13 14" key="1">
    <citation type="journal article" date="2015" name="Nature">
        <title>rRNA introns, odd ribosomes, and small enigmatic genomes across a large radiation of phyla.</title>
        <authorList>
            <person name="Brown C.T."/>
            <person name="Hug L.A."/>
            <person name="Thomas B.C."/>
            <person name="Sharon I."/>
            <person name="Castelle C.J."/>
            <person name="Singh A."/>
            <person name="Wilkins M.J."/>
            <person name="Williams K.H."/>
            <person name="Banfield J.F."/>
        </authorList>
    </citation>
    <scope>NUCLEOTIDE SEQUENCE [LARGE SCALE GENOMIC DNA]</scope>
</reference>
<evidence type="ECO:0000256" key="9">
    <source>
        <dbReference type="HAMAP-Rule" id="MF_00104"/>
    </source>
</evidence>
<dbReference type="Pfam" id="PF14622">
    <property type="entry name" value="Ribonucleas_3_3"/>
    <property type="match status" value="1"/>
</dbReference>
<comment type="subunit">
    <text evidence="9">Homodimer.</text>
</comment>
<feature type="domain" description="DRBM" evidence="11">
    <location>
        <begin position="177"/>
        <end position="246"/>
    </location>
</feature>